<feature type="region of interest" description="Disordered" evidence="1">
    <location>
        <begin position="303"/>
        <end position="330"/>
    </location>
</feature>
<keyword evidence="3" id="KW-1185">Reference proteome</keyword>
<evidence type="ECO:0000256" key="1">
    <source>
        <dbReference type="SAM" id="MobiDB-lite"/>
    </source>
</evidence>
<dbReference type="OrthoDB" id="9893726at2"/>
<feature type="compositionally biased region" description="Gly residues" evidence="1">
    <location>
        <begin position="318"/>
        <end position="330"/>
    </location>
</feature>
<evidence type="ECO:0000313" key="2">
    <source>
        <dbReference type="EMBL" id="OOC09499.1"/>
    </source>
</evidence>
<comment type="caution">
    <text evidence="2">The sequence shown here is derived from an EMBL/GenBank/DDBJ whole genome shotgun (WGS) entry which is preliminary data.</text>
</comment>
<accession>A0A1V2ZWP7</accession>
<sequence length="330" mass="35911">MSRRWLQLLERLGSPLGTGTEDPDAAPPVEGQTVSEDWRDYMHHERLYRLYGPHPEGAWRPYHCPTLFAGIDRLKLQPHEQRLHERIAAERPPGTWDWLRPDTLTVVDLPGGLSVQMAATLFAEGTCQLIATFDHWPRANSEPAGMIRRLDAEPTAAPPHAGDPRIMVDSREVVNAMVTMAPRVAARWARGVPADAPPVWVCDARRLTSATPGPGDYDNRYFIDDSILPGPESLRSAGIARVVHVAADADATPEDDLANWLHELYTAGFDTARMTLGDPETWVIPMPIIPAPGAPIAGRVSNRSDRGGFGQTISERGSSGGVYSGAGAGG</sequence>
<proteinExistence type="predicted"/>
<organism evidence="2 3">
    <name type="scientific">Thioalkalivibrio halophilus</name>
    <dbReference type="NCBI Taxonomy" id="252474"/>
    <lineage>
        <taxon>Bacteria</taxon>
        <taxon>Pseudomonadati</taxon>
        <taxon>Pseudomonadota</taxon>
        <taxon>Gammaproteobacteria</taxon>
        <taxon>Chromatiales</taxon>
        <taxon>Ectothiorhodospiraceae</taxon>
        <taxon>Thioalkalivibrio</taxon>
    </lineage>
</organism>
<protein>
    <submittedName>
        <fullName evidence="2">Uncharacterized protein</fullName>
    </submittedName>
</protein>
<name>A0A1V2ZWP7_9GAMM</name>
<reference evidence="2 3" key="1">
    <citation type="submission" date="2017-02" db="EMBL/GenBank/DDBJ databases">
        <title>Genomic diversity within the haloalkaliphilic genus Thioalkalivibrio.</title>
        <authorList>
            <person name="Ahn A.-C."/>
            <person name="Meier-Kolthoff J."/>
            <person name="Overmars L."/>
            <person name="Richter M."/>
            <person name="Woyke T."/>
            <person name="Sorokin D.Y."/>
            <person name="Muyzer G."/>
        </authorList>
    </citation>
    <scope>NUCLEOTIDE SEQUENCE [LARGE SCALE GENOMIC DNA]</scope>
    <source>
        <strain evidence="2 3">HL17</strain>
    </source>
</reference>
<dbReference type="EMBL" id="MUZR01000047">
    <property type="protein sequence ID" value="OOC09499.1"/>
    <property type="molecule type" value="Genomic_DNA"/>
</dbReference>
<evidence type="ECO:0000313" key="3">
    <source>
        <dbReference type="Proteomes" id="UP000189177"/>
    </source>
</evidence>
<dbReference type="Proteomes" id="UP000189177">
    <property type="component" value="Unassembled WGS sequence"/>
</dbReference>
<gene>
    <name evidence="2" type="ORF">B1A74_10620</name>
</gene>
<dbReference type="STRING" id="252474.B1A74_10620"/>
<dbReference type="AlphaFoldDB" id="A0A1V2ZWP7"/>
<dbReference type="RefSeq" id="WP_077244628.1">
    <property type="nucleotide sequence ID" value="NZ_MUZR01000047.1"/>
</dbReference>